<reference evidence="10" key="1">
    <citation type="journal article" date="2019" name="Int. J. Syst. Evol. Microbiol.">
        <title>The Global Catalogue of Microorganisms (GCM) 10K type strain sequencing project: providing services to taxonomists for standard genome sequencing and annotation.</title>
        <authorList>
            <consortium name="The Broad Institute Genomics Platform"/>
            <consortium name="The Broad Institute Genome Sequencing Center for Infectious Disease"/>
            <person name="Wu L."/>
            <person name="Ma J."/>
        </authorList>
    </citation>
    <scope>NUCLEOTIDE SEQUENCE [LARGE SCALE GENOMIC DNA]</scope>
    <source>
        <strain evidence="10">CCUG 49560</strain>
    </source>
</reference>
<keyword evidence="5 7" id="KW-0456">Lyase</keyword>
<feature type="site" description="Important for catalytic activity" evidence="7">
    <location>
        <position position="260"/>
    </location>
</feature>
<dbReference type="PANTHER" id="PTHR30518">
    <property type="entry name" value="ENDOLYTIC MUREIN TRANSGLYCOSYLASE"/>
    <property type="match status" value="1"/>
</dbReference>
<evidence type="ECO:0000256" key="3">
    <source>
        <dbReference type="ARBA" id="ARBA00022989"/>
    </source>
</evidence>
<evidence type="ECO:0000256" key="8">
    <source>
        <dbReference type="SAM" id="MobiDB-lite"/>
    </source>
</evidence>
<accession>A0ABV9E9G4</accession>
<evidence type="ECO:0000256" key="2">
    <source>
        <dbReference type="ARBA" id="ARBA00022692"/>
    </source>
</evidence>
<dbReference type="Gene3D" id="3.30.1490.480">
    <property type="entry name" value="Endolytic murein transglycosylase"/>
    <property type="match status" value="1"/>
</dbReference>
<evidence type="ECO:0000256" key="4">
    <source>
        <dbReference type="ARBA" id="ARBA00023136"/>
    </source>
</evidence>
<dbReference type="PANTHER" id="PTHR30518:SF2">
    <property type="entry name" value="ENDOLYTIC MUREIN TRANSGLYCOSYLASE"/>
    <property type="match status" value="1"/>
</dbReference>
<keyword evidence="4 7" id="KW-0472">Membrane</keyword>
<comment type="catalytic activity">
    <reaction evidence="7">
        <text>a peptidoglycan chain = a peptidoglycan chain with N-acetyl-1,6-anhydromuramyl-[peptide] at the reducing end + a peptidoglycan chain with N-acetylglucosamine at the non-reducing end.</text>
        <dbReference type="EC" id="4.2.2.29"/>
    </reaction>
</comment>
<dbReference type="EMBL" id="JBHSFN010000002">
    <property type="protein sequence ID" value="MFC4585091.1"/>
    <property type="molecule type" value="Genomic_DNA"/>
</dbReference>
<feature type="transmembrane region" description="Helical" evidence="7">
    <location>
        <begin position="40"/>
        <end position="63"/>
    </location>
</feature>
<dbReference type="Proteomes" id="UP001595891">
    <property type="component" value="Unassembled WGS sequence"/>
</dbReference>
<evidence type="ECO:0000313" key="9">
    <source>
        <dbReference type="EMBL" id="MFC4585091.1"/>
    </source>
</evidence>
<keyword evidence="2 7" id="KW-0812">Transmembrane</keyword>
<evidence type="ECO:0000256" key="7">
    <source>
        <dbReference type="HAMAP-Rule" id="MF_02065"/>
    </source>
</evidence>
<protein>
    <recommendedName>
        <fullName evidence="7">Endolytic murein transglycosylase</fullName>
        <ecNumber evidence="7">4.2.2.29</ecNumber>
    </recommendedName>
    <alternativeName>
        <fullName evidence="7">Peptidoglycan lytic transglycosylase</fullName>
    </alternativeName>
    <alternativeName>
        <fullName evidence="7">Peptidoglycan polymerization terminase</fullName>
    </alternativeName>
</protein>
<evidence type="ECO:0000256" key="1">
    <source>
        <dbReference type="ARBA" id="ARBA00022475"/>
    </source>
</evidence>
<comment type="similarity">
    <text evidence="7">Belongs to the transglycosylase MltG family.</text>
</comment>
<organism evidence="9 10">
    <name type="scientific">Sphaerisporangium corydalis</name>
    <dbReference type="NCBI Taxonomy" id="1441875"/>
    <lineage>
        <taxon>Bacteria</taxon>
        <taxon>Bacillati</taxon>
        <taxon>Actinomycetota</taxon>
        <taxon>Actinomycetes</taxon>
        <taxon>Streptosporangiales</taxon>
        <taxon>Streptosporangiaceae</taxon>
        <taxon>Sphaerisporangium</taxon>
    </lineage>
</organism>
<evidence type="ECO:0000256" key="5">
    <source>
        <dbReference type="ARBA" id="ARBA00023239"/>
    </source>
</evidence>
<dbReference type="NCBIfam" id="TIGR00247">
    <property type="entry name" value="endolytic transglycosylase MltG"/>
    <property type="match status" value="1"/>
</dbReference>
<feature type="compositionally biased region" description="Basic and acidic residues" evidence="8">
    <location>
        <begin position="21"/>
        <end position="32"/>
    </location>
</feature>
<dbReference type="RefSeq" id="WP_262843727.1">
    <property type="nucleotide sequence ID" value="NZ_JANZYP010000021.1"/>
</dbReference>
<dbReference type="HAMAP" id="MF_02065">
    <property type="entry name" value="MltG"/>
    <property type="match status" value="1"/>
</dbReference>
<name>A0ABV9E9G4_9ACTN</name>
<keyword evidence="3 7" id="KW-1133">Transmembrane helix</keyword>
<gene>
    <name evidence="7 9" type="primary">mltG</name>
    <name evidence="9" type="ORF">ACFO8L_03330</name>
</gene>
<sequence length="380" mass="40501">MTRPAGPGEGGDGSDDLFSFTEERAPEPPAERAARGRRKLLLLAGGGVVAVVAVGLAGALALFGPIMAPEDFDGAGSGPVVVEIVPGASAAQIGEILVRAEVVASSRSFVNAVERRGKAGSLRPGRYRLRRRMAASSAVDLLLARESRIRKRVTIPEGLRAAETVARLARGAGMPAAGLGAVAARPAELALPAYAKGTVEGFLFPATYDVEPGTTPRDLLRSMVRRFRRAAAHVNLEAGAAANRLTPREVVVVASIVQAEGGRDGDYPKIARVIYNRLASRAKLEMDSTVMYGLGKHGIVASHAEIKRDTPYNTYMHPGLPPGPISNPGEAALLAALRPAKGDWYWFVTIDPARRITKFTDKESEFVKLREELNHRLGQH</sequence>
<evidence type="ECO:0000256" key="6">
    <source>
        <dbReference type="ARBA" id="ARBA00023316"/>
    </source>
</evidence>
<keyword evidence="10" id="KW-1185">Reference proteome</keyword>
<comment type="function">
    <text evidence="7">Functions as a peptidoglycan terminase that cleaves nascent peptidoglycan strands endolytically to terminate their elongation.</text>
</comment>
<keyword evidence="6 7" id="KW-0961">Cell wall biogenesis/degradation</keyword>
<dbReference type="Pfam" id="PF02618">
    <property type="entry name" value="YceG"/>
    <property type="match status" value="1"/>
</dbReference>
<comment type="caution">
    <text evidence="9">The sequence shown here is derived from an EMBL/GenBank/DDBJ whole genome shotgun (WGS) entry which is preliminary data.</text>
</comment>
<feature type="region of interest" description="Disordered" evidence="8">
    <location>
        <begin position="1"/>
        <end position="32"/>
    </location>
</feature>
<dbReference type="EC" id="4.2.2.29" evidence="7"/>
<dbReference type="InterPro" id="IPR003770">
    <property type="entry name" value="MLTG-like"/>
</dbReference>
<proteinExistence type="inferred from homology"/>
<keyword evidence="1 7" id="KW-1003">Cell membrane</keyword>
<comment type="subcellular location">
    <subcellularLocation>
        <location evidence="7">Cell membrane</location>
        <topology evidence="7">Single-pass membrane protein</topology>
    </subcellularLocation>
</comment>
<evidence type="ECO:0000313" key="10">
    <source>
        <dbReference type="Proteomes" id="UP001595891"/>
    </source>
</evidence>